<dbReference type="Proteomes" id="UP001220964">
    <property type="component" value="Unassembled WGS sequence"/>
</dbReference>
<protein>
    <recommendedName>
        <fullName evidence="4">Permease</fullName>
    </recommendedName>
</protein>
<feature type="transmembrane region" description="Helical" evidence="1">
    <location>
        <begin position="140"/>
        <end position="167"/>
    </location>
</feature>
<keyword evidence="3" id="KW-1185">Reference proteome</keyword>
<gene>
    <name evidence="2" type="ORF">P1J78_05555</name>
</gene>
<keyword evidence="1" id="KW-1133">Transmembrane helix</keyword>
<sequence length="168" mass="17447">MIAAVVFIWLAVFVLAAFVWRREGRQGLVHAGDTALGTAKTLMLRLPFALLAASFLVQIVPVAVLSDLIGAESGVLGILLASGIGGLLPGGPMTSFPIAIVFMQGGAGLPQLVALIAGWSVFALHRLLAYEAPIMGWRFVALRMASCAALPLLAGLFAEVLVVLAGID</sequence>
<feature type="transmembrane region" description="Helical" evidence="1">
    <location>
        <begin position="77"/>
        <end position="103"/>
    </location>
</feature>
<proteinExistence type="predicted"/>
<evidence type="ECO:0000313" key="3">
    <source>
        <dbReference type="Proteomes" id="UP001220964"/>
    </source>
</evidence>
<keyword evidence="1" id="KW-0812">Transmembrane</keyword>
<dbReference type="AlphaFoldDB" id="A0AAE3T8L9"/>
<dbReference type="RefSeq" id="WP_275566333.1">
    <property type="nucleotide sequence ID" value="NZ_JARGYC010000010.1"/>
</dbReference>
<dbReference type="EMBL" id="JARGYC010000010">
    <property type="protein sequence ID" value="MDF0600189.1"/>
    <property type="molecule type" value="Genomic_DNA"/>
</dbReference>
<accession>A0AAE3T8L9</accession>
<feature type="transmembrane region" description="Helical" evidence="1">
    <location>
        <begin position="109"/>
        <end position="128"/>
    </location>
</feature>
<evidence type="ECO:0000256" key="1">
    <source>
        <dbReference type="SAM" id="Phobius"/>
    </source>
</evidence>
<name>A0AAE3T8L9_9RHOB</name>
<evidence type="ECO:0000313" key="2">
    <source>
        <dbReference type="EMBL" id="MDF0600189.1"/>
    </source>
</evidence>
<feature type="transmembrane region" description="Helical" evidence="1">
    <location>
        <begin position="45"/>
        <end position="65"/>
    </location>
</feature>
<comment type="caution">
    <text evidence="2">The sequence shown here is derived from an EMBL/GenBank/DDBJ whole genome shotgun (WGS) entry which is preliminary data.</text>
</comment>
<reference evidence="2" key="1">
    <citation type="submission" date="2023-03" db="EMBL/GenBank/DDBJ databases">
        <title>Multiphase analysis and comparison of six strains from genera Psychromarinibacter, Lutimaribacter, and Maritimibacter, including a novel species: Psychromarinibacter sediminicola sp. nov.</title>
        <authorList>
            <person name="Wang Y.-H."/>
            <person name="Ye M.-Q."/>
            <person name="Du Z.-J."/>
        </authorList>
    </citation>
    <scope>NUCLEOTIDE SEQUENCE</scope>
    <source>
        <strain evidence="2">C21-152</strain>
    </source>
</reference>
<keyword evidence="1" id="KW-0472">Membrane</keyword>
<organism evidence="2 3">
    <name type="scientific">Psychromarinibacter sediminicola</name>
    <dbReference type="NCBI Taxonomy" id="3033385"/>
    <lineage>
        <taxon>Bacteria</taxon>
        <taxon>Pseudomonadati</taxon>
        <taxon>Pseudomonadota</taxon>
        <taxon>Alphaproteobacteria</taxon>
        <taxon>Rhodobacterales</taxon>
        <taxon>Paracoccaceae</taxon>
        <taxon>Psychromarinibacter</taxon>
    </lineage>
</organism>
<evidence type="ECO:0008006" key="4">
    <source>
        <dbReference type="Google" id="ProtNLM"/>
    </source>
</evidence>